<name>A0AAN8U3V6_SOLBU</name>
<dbReference type="AlphaFoldDB" id="A0AAN8U3V6"/>
<proteinExistence type="predicted"/>
<evidence type="ECO:0000313" key="2">
    <source>
        <dbReference type="Proteomes" id="UP001371456"/>
    </source>
</evidence>
<protein>
    <submittedName>
        <fullName evidence="1">Uncharacterized protein</fullName>
    </submittedName>
</protein>
<dbReference type="EMBL" id="JBANQN010000001">
    <property type="protein sequence ID" value="KAK6802974.1"/>
    <property type="molecule type" value="Genomic_DNA"/>
</dbReference>
<keyword evidence="2" id="KW-1185">Reference proteome</keyword>
<organism evidence="1 2">
    <name type="scientific">Solanum bulbocastanum</name>
    <name type="common">Wild potato</name>
    <dbReference type="NCBI Taxonomy" id="147425"/>
    <lineage>
        <taxon>Eukaryota</taxon>
        <taxon>Viridiplantae</taxon>
        <taxon>Streptophyta</taxon>
        <taxon>Embryophyta</taxon>
        <taxon>Tracheophyta</taxon>
        <taxon>Spermatophyta</taxon>
        <taxon>Magnoliopsida</taxon>
        <taxon>eudicotyledons</taxon>
        <taxon>Gunneridae</taxon>
        <taxon>Pentapetalae</taxon>
        <taxon>asterids</taxon>
        <taxon>lamiids</taxon>
        <taxon>Solanales</taxon>
        <taxon>Solanaceae</taxon>
        <taxon>Solanoideae</taxon>
        <taxon>Solaneae</taxon>
        <taxon>Solanum</taxon>
    </lineage>
</organism>
<accession>A0AAN8U3V6</accession>
<sequence>MKIITRVLSELRKNKKISNAALCKFWMCS</sequence>
<gene>
    <name evidence="1" type="ORF">RDI58_000758</name>
</gene>
<dbReference type="Proteomes" id="UP001371456">
    <property type="component" value="Unassembled WGS sequence"/>
</dbReference>
<comment type="caution">
    <text evidence="1">The sequence shown here is derived from an EMBL/GenBank/DDBJ whole genome shotgun (WGS) entry which is preliminary data.</text>
</comment>
<evidence type="ECO:0000313" key="1">
    <source>
        <dbReference type="EMBL" id="KAK6802974.1"/>
    </source>
</evidence>
<reference evidence="1 2" key="1">
    <citation type="submission" date="2024-02" db="EMBL/GenBank/DDBJ databases">
        <title>de novo genome assembly of Solanum bulbocastanum strain 11H21.</title>
        <authorList>
            <person name="Hosaka A.J."/>
        </authorList>
    </citation>
    <scope>NUCLEOTIDE SEQUENCE [LARGE SCALE GENOMIC DNA]</scope>
    <source>
        <tissue evidence="1">Young leaves</tissue>
    </source>
</reference>